<keyword evidence="3" id="KW-0804">Transcription</keyword>
<evidence type="ECO:0000256" key="3">
    <source>
        <dbReference type="ARBA" id="ARBA00023163"/>
    </source>
</evidence>
<dbReference type="InterPro" id="IPR036960">
    <property type="entry name" value="T-box_sf"/>
</dbReference>
<accession>A0ABM1RY19</accession>
<organism evidence="7 8">
    <name type="scientific">Limulus polyphemus</name>
    <name type="common">Atlantic horseshoe crab</name>
    <dbReference type="NCBI Taxonomy" id="6850"/>
    <lineage>
        <taxon>Eukaryota</taxon>
        <taxon>Metazoa</taxon>
        <taxon>Ecdysozoa</taxon>
        <taxon>Arthropoda</taxon>
        <taxon>Chelicerata</taxon>
        <taxon>Merostomata</taxon>
        <taxon>Xiphosura</taxon>
        <taxon>Limulidae</taxon>
        <taxon>Limulus</taxon>
    </lineage>
</organism>
<dbReference type="GeneID" id="106476809"/>
<dbReference type="Pfam" id="PF00907">
    <property type="entry name" value="T-box"/>
    <property type="match status" value="1"/>
</dbReference>
<dbReference type="InterPro" id="IPR001699">
    <property type="entry name" value="TF_T-box"/>
</dbReference>
<feature type="non-terminal residue" evidence="8">
    <location>
        <position position="1"/>
    </location>
</feature>
<evidence type="ECO:0000256" key="1">
    <source>
        <dbReference type="ARBA" id="ARBA00023015"/>
    </source>
</evidence>
<keyword evidence="7" id="KW-1185">Reference proteome</keyword>
<proteinExistence type="predicted"/>
<dbReference type="InterPro" id="IPR046360">
    <property type="entry name" value="T-box_DNA-bd"/>
</dbReference>
<dbReference type="RefSeq" id="XP_022236274.1">
    <property type="nucleotide sequence ID" value="XM_022380566.1"/>
</dbReference>
<sequence length="128" mass="14801">VVVHSMHKYQPMICINQISKESSSDKTSQVKIFTFPETLFFAVTSYQNQQISKLKIESNPFAKGFRETNKYRDSLRELMRQHLKCRQIVTASCVIPHSTFSSCVIPHSKFPGKKSLYFHCACHQELDV</sequence>
<comment type="caution">
    <text evidence="5">Lacks conserved residue(s) required for the propagation of feature annotation.</text>
</comment>
<reference evidence="8" key="1">
    <citation type="submission" date="2025-08" db="UniProtKB">
        <authorList>
            <consortium name="RefSeq"/>
        </authorList>
    </citation>
    <scope>IDENTIFICATION</scope>
    <source>
        <tissue evidence="8">Muscle</tissue>
    </source>
</reference>
<dbReference type="PRINTS" id="PR00937">
    <property type="entry name" value="TBOX"/>
</dbReference>
<keyword evidence="2 5" id="KW-0238">DNA-binding</keyword>
<dbReference type="PANTHER" id="PTHR11267">
    <property type="entry name" value="T-BOX PROTEIN-RELATED"/>
    <property type="match status" value="1"/>
</dbReference>
<dbReference type="PANTHER" id="PTHR11267:SF207">
    <property type="entry name" value="OVER COMPENSATING MALES, ISOFORM A"/>
    <property type="match status" value="1"/>
</dbReference>
<protein>
    <submittedName>
        <fullName evidence="8">T-box transcription factor TBX20-like</fullName>
    </submittedName>
</protein>
<feature type="domain" description="T-box" evidence="6">
    <location>
        <begin position="1"/>
        <end position="67"/>
    </location>
</feature>
<evidence type="ECO:0000256" key="5">
    <source>
        <dbReference type="PROSITE-ProRule" id="PRU00201"/>
    </source>
</evidence>
<keyword evidence="4 5" id="KW-0539">Nucleus</keyword>
<name>A0ABM1RY19_LIMPO</name>
<dbReference type="Proteomes" id="UP000694941">
    <property type="component" value="Unplaced"/>
</dbReference>
<dbReference type="InterPro" id="IPR008967">
    <property type="entry name" value="p53-like_TF_DNA-bd_sf"/>
</dbReference>
<keyword evidence="1" id="KW-0805">Transcription regulation</keyword>
<evidence type="ECO:0000256" key="4">
    <source>
        <dbReference type="ARBA" id="ARBA00023242"/>
    </source>
</evidence>
<evidence type="ECO:0000313" key="8">
    <source>
        <dbReference type="RefSeq" id="XP_022236274.1"/>
    </source>
</evidence>
<dbReference type="PROSITE" id="PS50252">
    <property type="entry name" value="TBOX_3"/>
    <property type="match status" value="1"/>
</dbReference>
<evidence type="ECO:0000259" key="6">
    <source>
        <dbReference type="PROSITE" id="PS50252"/>
    </source>
</evidence>
<evidence type="ECO:0000256" key="2">
    <source>
        <dbReference type="ARBA" id="ARBA00023125"/>
    </source>
</evidence>
<dbReference type="SUPFAM" id="SSF49417">
    <property type="entry name" value="p53-like transcription factors"/>
    <property type="match status" value="1"/>
</dbReference>
<dbReference type="Gene3D" id="2.60.40.820">
    <property type="entry name" value="Transcription factor, T-box"/>
    <property type="match status" value="1"/>
</dbReference>
<comment type="subcellular location">
    <subcellularLocation>
        <location evidence="5">Nucleus</location>
    </subcellularLocation>
</comment>
<evidence type="ECO:0000313" key="7">
    <source>
        <dbReference type="Proteomes" id="UP000694941"/>
    </source>
</evidence>
<gene>
    <name evidence="8" type="primary">LOC106476809</name>
</gene>